<comment type="caution">
    <text evidence="2">The sequence shown here is derived from an EMBL/GenBank/DDBJ whole genome shotgun (WGS) entry which is preliminary data.</text>
</comment>
<dbReference type="InterPro" id="IPR050627">
    <property type="entry name" value="Nitroreductase/BluB"/>
</dbReference>
<dbReference type="PANTHER" id="PTHR23026:SF123">
    <property type="entry name" value="NAD(P)H NITROREDUCTASE RV3131-RELATED"/>
    <property type="match status" value="1"/>
</dbReference>
<evidence type="ECO:0000313" key="3">
    <source>
        <dbReference type="Proteomes" id="UP000609879"/>
    </source>
</evidence>
<evidence type="ECO:0000313" key="2">
    <source>
        <dbReference type="EMBL" id="GID78509.1"/>
    </source>
</evidence>
<proteinExistence type="predicted"/>
<reference evidence="2 3" key="1">
    <citation type="submission" date="2021-01" db="EMBL/GenBank/DDBJ databases">
        <title>Whole genome shotgun sequence of Actinoplanes deccanensis NBRC 13994.</title>
        <authorList>
            <person name="Komaki H."/>
            <person name="Tamura T."/>
        </authorList>
    </citation>
    <scope>NUCLEOTIDE SEQUENCE [LARGE SCALE GENOMIC DNA]</scope>
    <source>
        <strain evidence="2 3">NBRC 13994</strain>
    </source>
</reference>
<dbReference type="Pfam" id="PF00881">
    <property type="entry name" value="Nitroreductase"/>
    <property type="match status" value="1"/>
</dbReference>
<name>A0ABQ3YET6_9ACTN</name>
<keyword evidence="3" id="KW-1185">Reference proteome</keyword>
<sequence>MQPCRIRWLSAYLGGMDARVLVRCVAAATLAPSLHNSQPWHFRIEGDAVEVYADSLRRLEVLDPTGRELMISVGAAVFTLRAALRGEGYLPGVETFPDAGTPDLVARVFPRDSAKPGAAARELAAAIPRRHTNRRPFSAAVVPAAALDRLREAAAHEGATLTVAGPASRTVIVSLGRTAAERLRRRGGYYAELNRWTRAVPGRRDGIPAAAIGPWDSLERIPMRDFGVIDAQPSRRGERFEAYPTIAVLSTEGDGPPEWLRAGQAMQRVLLVATGLHLATTPVSQPVEIASIREVLSDPRAGRWAQMLIRLGYGAPAPATPRRPLSEVLADG</sequence>
<dbReference type="Gene3D" id="3.40.109.10">
    <property type="entry name" value="NADH Oxidase"/>
    <property type="match status" value="1"/>
</dbReference>
<dbReference type="EMBL" id="BOMI01000146">
    <property type="protein sequence ID" value="GID78509.1"/>
    <property type="molecule type" value="Genomic_DNA"/>
</dbReference>
<evidence type="ECO:0000259" key="1">
    <source>
        <dbReference type="Pfam" id="PF00881"/>
    </source>
</evidence>
<dbReference type="NCBIfam" id="NF047509">
    <property type="entry name" value="Rv3131_FMN_oxido"/>
    <property type="match status" value="1"/>
</dbReference>
<accession>A0ABQ3YET6</accession>
<dbReference type="Proteomes" id="UP000609879">
    <property type="component" value="Unassembled WGS sequence"/>
</dbReference>
<dbReference type="PANTHER" id="PTHR23026">
    <property type="entry name" value="NADPH NITROREDUCTASE"/>
    <property type="match status" value="1"/>
</dbReference>
<dbReference type="InterPro" id="IPR029479">
    <property type="entry name" value="Nitroreductase"/>
</dbReference>
<dbReference type="InterPro" id="IPR000415">
    <property type="entry name" value="Nitroreductase-like"/>
</dbReference>
<organism evidence="2 3">
    <name type="scientific">Paractinoplanes deccanensis</name>
    <dbReference type="NCBI Taxonomy" id="113561"/>
    <lineage>
        <taxon>Bacteria</taxon>
        <taxon>Bacillati</taxon>
        <taxon>Actinomycetota</taxon>
        <taxon>Actinomycetes</taxon>
        <taxon>Micromonosporales</taxon>
        <taxon>Micromonosporaceae</taxon>
        <taxon>Paractinoplanes</taxon>
    </lineage>
</organism>
<protein>
    <submittedName>
        <fullName evidence="2">Nitroreductase</fullName>
    </submittedName>
</protein>
<gene>
    <name evidence="2" type="ORF">Ade02nite_71500</name>
</gene>
<dbReference type="SUPFAM" id="SSF55469">
    <property type="entry name" value="FMN-dependent nitroreductase-like"/>
    <property type="match status" value="1"/>
</dbReference>
<feature type="domain" description="Nitroreductase" evidence="1">
    <location>
        <begin position="129"/>
        <end position="313"/>
    </location>
</feature>